<protein>
    <submittedName>
        <fullName evidence="1">Uncharacterized protein</fullName>
    </submittedName>
</protein>
<dbReference type="Proteomes" id="UP001279734">
    <property type="component" value="Unassembled WGS sequence"/>
</dbReference>
<dbReference type="EMBL" id="BSYO01000002">
    <property type="protein sequence ID" value="GMH01137.1"/>
    <property type="molecule type" value="Genomic_DNA"/>
</dbReference>
<comment type="caution">
    <text evidence="1">The sequence shown here is derived from an EMBL/GenBank/DDBJ whole genome shotgun (WGS) entry which is preliminary data.</text>
</comment>
<accession>A0AAD3XCP7</accession>
<keyword evidence="2" id="KW-1185">Reference proteome</keyword>
<dbReference type="AlphaFoldDB" id="A0AAD3XCP7"/>
<evidence type="ECO:0000313" key="1">
    <source>
        <dbReference type="EMBL" id="GMH01137.1"/>
    </source>
</evidence>
<organism evidence="1 2">
    <name type="scientific">Nepenthes gracilis</name>
    <name type="common">Slender pitcher plant</name>
    <dbReference type="NCBI Taxonomy" id="150966"/>
    <lineage>
        <taxon>Eukaryota</taxon>
        <taxon>Viridiplantae</taxon>
        <taxon>Streptophyta</taxon>
        <taxon>Embryophyta</taxon>
        <taxon>Tracheophyta</taxon>
        <taxon>Spermatophyta</taxon>
        <taxon>Magnoliopsida</taxon>
        <taxon>eudicotyledons</taxon>
        <taxon>Gunneridae</taxon>
        <taxon>Pentapetalae</taxon>
        <taxon>Caryophyllales</taxon>
        <taxon>Nepenthaceae</taxon>
        <taxon>Nepenthes</taxon>
    </lineage>
</organism>
<reference evidence="1" key="1">
    <citation type="submission" date="2023-05" db="EMBL/GenBank/DDBJ databases">
        <title>Nepenthes gracilis genome sequencing.</title>
        <authorList>
            <person name="Fukushima K."/>
        </authorList>
    </citation>
    <scope>NUCLEOTIDE SEQUENCE</scope>
    <source>
        <strain evidence="1">SING2019-196</strain>
    </source>
</reference>
<evidence type="ECO:0000313" key="2">
    <source>
        <dbReference type="Proteomes" id="UP001279734"/>
    </source>
</evidence>
<name>A0AAD3XCP7_NEPGR</name>
<sequence length="81" mass="9253">MAIANSACRGDWHLTEPSWMRMTLLWKAVFPEVFEWCSQMMLITGPETPSKEAIGKKILDFNGAKRLLYPPSIRSPKVEVD</sequence>
<proteinExistence type="predicted"/>
<gene>
    <name evidence="1" type="ORF">Nepgr_002976</name>
</gene>